<dbReference type="AlphaFoldDB" id="A0A378WUP3"/>
<reference evidence="1 2" key="1">
    <citation type="submission" date="2018-06" db="EMBL/GenBank/DDBJ databases">
        <authorList>
            <consortium name="Pathogen Informatics"/>
            <person name="Doyle S."/>
        </authorList>
    </citation>
    <scope>NUCLEOTIDE SEQUENCE [LARGE SCALE GENOMIC DNA]</scope>
    <source>
        <strain evidence="1 2">NCTC12229</strain>
    </source>
</reference>
<organism evidence="1 2">
    <name type="scientific">Neisseria zoodegmatis</name>
    <dbReference type="NCBI Taxonomy" id="326523"/>
    <lineage>
        <taxon>Bacteria</taxon>
        <taxon>Pseudomonadati</taxon>
        <taxon>Pseudomonadota</taxon>
        <taxon>Betaproteobacteria</taxon>
        <taxon>Neisseriales</taxon>
        <taxon>Neisseriaceae</taxon>
        <taxon>Neisseria</taxon>
    </lineage>
</organism>
<protein>
    <submittedName>
        <fullName evidence="1">Uncharacterized protein</fullName>
    </submittedName>
</protein>
<dbReference type="Proteomes" id="UP000254055">
    <property type="component" value="Unassembled WGS sequence"/>
</dbReference>
<dbReference type="EMBL" id="UGRS01000002">
    <property type="protein sequence ID" value="SUA44201.1"/>
    <property type="molecule type" value="Genomic_DNA"/>
</dbReference>
<proteinExistence type="predicted"/>
<sequence length="77" mass="8615">MVQTALNYPDSPPDIVSQLNKCVMPEHDGFVIELKRMNYTLPGFFQKPRPYLIIIALLIIAPHPPCFTSTSPTASKT</sequence>
<name>A0A378WUP3_9NEIS</name>
<evidence type="ECO:0000313" key="1">
    <source>
        <dbReference type="EMBL" id="SUA44201.1"/>
    </source>
</evidence>
<evidence type="ECO:0000313" key="2">
    <source>
        <dbReference type="Proteomes" id="UP000254055"/>
    </source>
</evidence>
<gene>
    <name evidence="1" type="ORF">NCTC12229_01686</name>
</gene>
<accession>A0A378WUP3</accession>